<proteinExistence type="predicted"/>
<dbReference type="STRING" id="443156.SAMN04489867_0544"/>
<name>A0A1H0MA23_9MICO</name>
<keyword evidence="3" id="KW-1185">Reference proteome</keyword>
<dbReference type="Proteomes" id="UP000199077">
    <property type="component" value="Chromosome I"/>
</dbReference>
<evidence type="ECO:0000313" key="2">
    <source>
        <dbReference type="EMBL" id="SDO77227.1"/>
    </source>
</evidence>
<sequence>MTAPTTSPAHHDGQSPPAWADDLATYLGPTAFPAAHDHLAATLIQRHAPSHLLWLLATAPRHREFQSLDELVAQIGRSTTVPPGALEPS</sequence>
<dbReference type="EMBL" id="LT629711">
    <property type="protein sequence ID" value="SDO77227.1"/>
    <property type="molecule type" value="Genomic_DNA"/>
</dbReference>
<dbReference type="OrthoDB" id="4872232at2"/>
<dbReference type="InterPro" id="IPR021527">
    <property type="entry name" value="DUF2795"/>
</dbReference>
<feature type="region of interest" description="Disordered" evidence="1">
    <location>
        <begin position="1"/>
        <end position="22"/>
    </location>
</feature>
<protein>
    <recommendedName>
        <fullName evidence="4">DUF2795 domain-containing protein</fullName>
    </recommendedName>
</protein>
<dbReference type="AlphaFoldDB" id="A0A1H0MA23"/>
<evidence type="ECO:0000256" key="1">
    <source>
        <dbReference type="SAM" id="MobiDB-lite"/>
    </source>
</evidence>
<dbReference type="Pfam" id="PF11387">
    <property type="entry name" value="DUF2795"/>
    <property type="match status" value="1"/>
</dbReference>
<dbReference type="RefSeq" id="WP_091781135.1">
    <property type="nucleotide sequence ID" value="NZ_LT629711.1"/>
</dbReference>
<evidence type="ECO:0000313" key="3">
    <source>
        <dbReference type="Proteomes" id="UP000199077"/>
    </source>
</evidence>
<reference evidence="3" key="1">
    <citation type="submission" date="2016-10" db="EMBL/GenBank/DDBJ databases">
        <authorList>
            <person name="Varghese N."/>
            <person name="Submissions S."/>
        </authorList>
    </citation>
    <scope>NUCLEOTIDE SEQUENCE [LARGE SCALE GENOMIC DNA]</scope>
    <source>
        <strain evidence="3">DSM 22329</strain>
    </source>
</reference>
<accession>A0A1H0MA23</accession>
<evidence type="ECO:0008006" key="4">
    <source>
        <dbReference type="Google" id="ProtNLM"/>
    </source>
</evidence>
<gene>
    <name evidence="2" type="ORF">SAMN04489867_0544</name>
</gene>
<organism evidence="2 3">
    <name type="scientific">Pedococcus dokdonensis</name>
    <dbReference type="NCBI Taxonomy" id="443156"/>
    <lineage>
        <taxon>Bacteria</taxon>
        <taxon>Bacillati</taxon>
        <taxon>Actinomycetota</taxon>
        <taxon>Actinomycetes</taxon>
        <taxon>Micrococcales</taxon>
        <taxon>Intrasporangiaceae</taxon>
        <taxon>Pedococcus</taxon>
    </lineage>
</organism>